<evidence type="ECO:0000313" key="1">
    <source>
        <dbReference type="EMBL" id="CAI9938684.1"/>
    </source>
</evidence>
<accession>A0AA86PG87</accession>
<comment type="caution">
    <text evidence="1">The sequence shown here is derived from an EMBL/GenBank/DDBJ whole genome shotgun (WGS) entry which is preliminary data.</text>
</comment>
<gene>
    <name evidence="2" type="ORF">HINF_LOCUS24199</name>
    <name evidence="1" type="ORF">HINF_LOCUS26329</name>
</gene>
<reference evidence="1" key="1">
    <citation type="submission" date="2023-06" db="EMBL/GenBank/DDBJ databases">
        <authorList>
            <person name="Kurt Z."/>
        </authorList>
    </citation>
    <scope>NUCLEOTIDE SEQUENCE</scope>
</reference>
<evidence type="ECO:0000313" key="3">
    <source>
        <dbReference type="Proteomes" id="UP001642409"/>
    </source>
</evidence>
<dbReference type="EMBL" id="CAXDID020000070">
    <property type="protein sequence ID" value="CAL6014287.1"/>
    <property type="molecule type" value="Genomic_DNA"/>
</dbReference>
<sequence>MEVDREQSEDYYVVIENEKVTLLSSKETCQRFMTGTVSILRVMLQRKPQITLERTFLNLNVLRISIKTESRYFLIRLVLQKLPDYVIAKLISSTLKENS</sequence>
<keyword evidence="3" id="KW-1185">Reference proteome</keyword>
<reference evidence="2 3" key="2">
    <citation type="submission" date="2024-07" db="EMBL/GenBank/DDBJ databases">
        <authorList>
            <person name="Akdeniz Z."/>
        </authorList>
    </citation>
    <scope>NUCLEOTIDE SEQUENCE [LARGE SCALE GENOMIC DNA]</scope>
</reference>
<dbReference type="AlphaFoldDB" id="A0AA86PG87"/>
<dbReference type="Proteomes" id="UP001642409">
    <property type="component" value="Unassembled WGS sequence"/>
</dbReference>
<protein>
    <submittedName>
        <fullName evidence="2">Hypothetical_protein</fullName>
    </submittedName>
</protein>
<organism evidence="1">
    <name type="scientific">Hexamita inflata</name>
    <dbReference type="NCBI Taxonomy" id="28002"/>
    <lineage>
        <taxon>Eukaryota</taxon>
        <taxon>Metamonada</taxon>
        <taxon>Diplomonadida</taxon>
        <taxon>Hexamitidae</taxon>
        <taxon>Hexamitinae</taxon>
        <taxon>Hexamita</taxon>
    </lineage>
</organism>
<proteinExistence type="predicted"/>
<name>A0AA86PG87_9EUKA</name>
<evidence type="ECO:0000313" key="2">
    <source>
        <dbReference type="EMBL" id="CAL6014287.1"/>
    </source>
</evidence>
<dbReference type="EMBL" id="CATOUU010000656">
    <property type="protein sequence ID" value="CAI9938684.1"/>
    <property type="molecule type" value="Genomic_DNA"/>
</dbReference>